<keyword evidence="3" id="KW-0970">Cilium biogenesis/degradation</keyword>
<sequence length="357" mass="38710">MQKSEGTRKYNQGSSEELFKGGSPPAHPGGIMLSPSSQMPVQLKGGEEVKESVALSSPKQQHEQRQGRKRLEKSRSSKLEATERSYDLKFNASALAAVSQLTNSRFAEVHFVGEVAAGHGFNAGCGLFCELKFAAEGSRRPLQAHVEQQKKTRPGVEVLHSHVYVGLHLLLDLLVSIEADAKGPADVYVWSHPIDLHFALASVMGWPSCKISVWKLDKRGRAAPVAFGSACLPMALGYHEVICHTWSPVGLAGQELAGRILERQEASCGAAWPSMGDPEKAHLVTRTSGRVLLRISVATRYFSDYGINTGGFAGGVSSAASQVAQDSRINRQIEECKQLFASYLQSVGIERPRAPYS</sequence>
<feature type="region of interest" description="Disordered" evidence="7">
    <location>
        <begin position="1"/>
        <end position="78"/>
    </location>
</feature>
<evidence type="ECO:0000313" key="9">
    <source>
        <dbReference type="Proteomes" id="UP000095192"/>
    </source>
</evidence>
<dbReference type="InterPro" id="IPR010796">
    <property type="entry name" value="C2_B9-type_dom"/>
</dbReference>
<dbReference type="PROSITE" id="PS51381">
    <property type="entry name" value="C2_B9"/>
    <property type="match status" value="1"/>
</dbReference>
<accession>A0A1D3D4B3</accession>
<dbReference type="EMBL" id="JROU02000786">
    <property type="protein sequence ID" value="OEH78289.1"/>
    <property type="molecule type" value="Genomic_DNA"/>
</dbReference>
<gene>
    <name evidence="8" type="ORF">cyc_04608</name>
</gene>
<evidence type="ECO:0000256" key="5">
    <source>
        <dbReference type="ARBA" id="ARBA00023273"/>
    </source>
</evidence>
<evidence type="ECO:0000256" key="2">
    <source>
        <dbReference type="ARBA" id="ARBA00022490"/>
    </source>
</evidence>
<keyword evidence="2" id="KW-0963">Cytoplasm</keyword>
<organism evidence="8 9">
    <name type="scientific">Cyclospora cayetanensis</name>
    <dbReference type="NCBI Taxonomy" id="88456"/>
    <lineage>
        <taxon>Eukaryota</taxon>
        <taxon>Sar</taxon>
        <taxon>Alveolata</taxon>
        <taxon>Apicomplexa</taxon>
        <taxon>Conoidasida</taxon>
        <taxon>Coccidia</taxon>
        <taxon>Eucoccidiorida</taxon>
        <taxon>Eimeriorina</taxon>
        <taxon>Eimeriidae</taxon>
        <taxon>Cyclospora</taxon>
    </lineage>
</organism>
<dbReference type="PANTHER" id="PTHR12968:SF2">
    <property type="entry name" value="B9 DOMAIN-CONTAINING PROTEIN 2"/>
    <property type="match status" value="1"/>
</dbReference>
<dbReference type="VEuPathDB" id="ToxoDB:cyc_04608"/>
<name>A0A1D3D4B3_9EIME</name>
<protein>
    <recommendedName>
        <fullName evidence="6">B9 domain-containing protein 2</fullName>
    </recommendedName>
</protein>
<evidence type="ECO:0000256" key="3">
    <source>
        <dbReference type="ARBA" id="ARBA00022794"/>
    </source>
</evidence>
<evidence type="ECO:0000256" key="7">
    <source>
        <dbReference type="SAM" id="MobiDB-lite"/>
    </source>
</evidence>
<keyword evidence="5" id="KW-0966">Cell projection</keyword>
<keyword evidence="4" id="KW-0206">Cytoskeleton</keyword>
<comment type="subcellular location">
    <subcellularLocation>
        <location evidence="1">Cytoplasm</location>
        <location evidence="1">Cytoskeleton</location>
        <location evidence="1">Cilium basal body</location>
    </subcellularLocation>
</comment>
<evidence type="ECO:0000256" key="6">
    <source>
        <dbReference type="ARBA" id="ARBA00039272"/>
    </source>
</evidence>
<dbReference type="Pfam" id="PF07162">
    <property type="entry name" value="B9-C2"/>
    <property type="match status" value="1"/>
</dbReference>
<comment type="caution">
    <text evidence="8">The sequence shown here is derived from an EMBL/GenBank/DDBJ whole genome shotgun (WGS) entry which is preliminary data.</text>
</comment>
<dbReference type="GO" id="GO:0036038">
    <property type="term" value="C:MKS complex"/>
    <property type="evidence" value="ECO:0007669"/>
    <property type="project" value="TreeGrafter"/>
</dbReference>
<evidence type="ECO:0000256" key="4">
    <source>
        <dbReference type="ARBA" id="ARBA00023212"/>
    </source>
</evidence>
<dbReference type="Proteomes" id="UP000095192">
    <property type="component" value="Unassembled WGS sequence"/>
</dbReference>
<dbReference type="AlphaFoldDB" id="A0A1D3D4B3"/>
<proteinExistence type="predicted"/>
<evidence type="ECO:0000313" key="8">
    <source>
        <dbReference type="EMBL" id="OEH78289.1"/>
    </source>
</evidence>
<keyword evidence="9" id="KW-1185">Reference proteome</keyword>
<dbReference type="InParanoid" id="A0A1D3D4B3"/>
<dbReference type="PANTHER" id="PTHR12968">
    <property type="entry name" value="B9 DOMAIN-CONTAINING"/>
    <property type="match status" value="1"/>
</dbReference>
<evidence type="ECO:0000256" key="1">
    <source>
        <dbReference type="ARBA" id="ARBA00004120"/>
    </source>
</evidence>
<dbReference type="GO" id="GO:0060271">
    <property type="term" value="P:cilium assembly"/>
    <property type="evidence" value="ECO:0007669"/>
    <property type="project" value="TreeGrafter"/>
</dbReference>
<reference evidence="8 9" key="1">
    <citation type="journal article" date="2016" name="BMC Genomics">
        <title>Comparative genomics reveals Cyclospora cayetanensis possesses coccidia-like metabolism and invasion components but unique surface antigens.</title>
        <authorList>
            <person name="Liu S."/>
            <person name="Wang L."/>
            <person name="Zheng H."/>
            <person name="Xu Z."/>
            <person name="Roellig D.M."/>
            <person name="Li N."/>
            <person name="Frace M.A."/>
            <person name="Tang K."/>
            <person name="Arrowood M.J."/>
            <person name="Moss D.M."/>
            <person name="Zhang L."/>
            <person name="Feng Y."/>
            <person name="Xiao L."/>
        </authorList>
    </citation>
    <scope>NUCLEOTIDE SEQUENCE [LARGE SCALE GENOMIC DNA]</scope>
    <source>
        <strain evidence="8 9">CHN_HEN01</strain>
    </source>
</reference>